<feature type="coiled-coil region" evidence="1">
    <location>
        <begin position="115"/>
        <end position="142"/>
    </location>
</feature>
<evidence type="ECO:0000313" key="4">
    <source>
        <dbReference type="EMBL" id="WAW10764.1"/>
    </source>
</evidence>
<gene>
    <name evidence="4" type="ORF">NB640_03675</name>
</gene>
<dbReference type="InterPro" id="IPR048797">
    <property type="entry name" value="PvuRts1I-like_N"/>
</dbReference>
<accession>A0A9E9M065</accession>
<evidence type="ECO:0000256" key="1">
    <source>
        <dbReference type="SAM" id="Coils"/>
    </source>
</evidence>
<evidence type="ECO:0000259" key="3">
    <source>
        <dbReference type="Pfam" id="PF21598"/>
    </source>
</evidence>
<evidence type="ECO:0000259" key="2">
    <source>
        <dbReference type="Pfam" id="PF18491"/>
    </source>
</evidence>
<reference evidence="4" key="1">
    <citation type="journal article" date="2022" name="Front. Microbiol.">
        <title>New perspectives on an old grouping: The genomic and phenotypic variability of Oxalobacter formigenes and the implications for calcium oxalate stone prevention.</title>
        <authorList>
            <person name="Chmiel J.A."/>
            <person name="Carr C."/>
            <person name="Stuivenberg G.A."/>
            <person name="Venema R."/>
            <person name="Chanyi R.M."/>
            <person name="Al K.F."/>
            <person name="Giguere D."/>
            <person name="Say H."/>
            <person name="Akouris P.P."/>
            <person name="Dominguez Romero S.A."/>
            <person name="Kwong A."/>
            <person name="Tai V."/>
            <person name="Koval S.F."/>
            <person name="Razvi H."/>
            <person name="Bjazevic J."/>
            <person name="Burton J.P."/>
        </authorList>
    </citation>
    <scope>NUCLEOTIDE SEQUENCE</scope>
    <source>
        <strain evidence="4">WoOx3</strain>
    </source>
</reference>
<dbReference type="RefSeq" id="WP_269309814.1">
    <property type="nucleotide sequence ID" value="NZ_CP098242.1"/>
</dbReference>
<evidence type="ECO:0000313" key="5">
    <source>
        <dbReference type="Proteomes" id="UP001156215"/>
    </source>
</evidence>
<feature type="domain" description="PvuRts1 I-like SET and RING associated" evidence="2">
    <location>
        <begin position="164"/>
        <end position="317"/>
    </location>
</feature>
<dbReference type="Pfam" id="PF21598">
    <property type="entry name" value="PvuRts1I-like_N"/>
    <property type="match status" value="1"/>
</dbReference>
<keyword evidence="5" id="KW-1185">Reference proteome</keyword>
<dbReference type="Proteomes" id="UP001156215">
    <property type="component" value="Chromosome"/>
</dbReference>
<dbReference type="KEGG" id="ovb:NB640_03675"/>
<keyword evidence="1" id="KW-0175">Coiled coil</keyword>
<dbReference type="InterPro" id="IPR040674">
    <property type="entry name" value="PvuRts1I-like_SRA"/>
</dbReference>
<dbReference type="EMBL" id="CP098242">
    <property type="protein sequence ID" value="WAW10764.1"/>
    <property type="molecule type" value="Genomic_DNA"/>
</dbReference>
<dbReference type="Pfam" id="PF18491">
    <property type="entry name" value="SRA"/>
    <property type="match status" value="1"/>
</dbReference>
<protein>
    <recommendedName>
        <fullName evidence="6">SET and RING associated domain-containing protein</fullName>
    </recommendedName>
</protein>
<sequence length="324" mass="38215">MTKKTKTDTPVVDDWKREYLIRTFSLTNKKYENYILNAIWHKLDRDDIQPVTQQYIKRSDGGYGLVDLYFPQISFAIECDEKFHLKITEKDMARQHAMEVMVFADDEAKDFDIKRIEAHRNIEDIEKQIDKVVQKIKDKIENEIHQGKFIAWDHNKPPYDIAISNRKIRFTDKLEFKTIDDISRSFRKSAPKRGFQPRSYFDIGNGYHLWCPKLAIEIDGDVGFRPVTKNWINTLSADREELFEKKESSSTSKKGSSKKDQLKKDRLENEKRITFAQSKNVLGERAYRFVGVYAFDRYADASESVRVYKRIATEIDLTAWLEVK</sequence>
<dbReference type="AlphaFoldDB" id="A0A9E9M065"/>
<organism evidence="4 5">
    <name type="scientific">Oxalobacter vibrioformis</name>
    <dbReference type="NCBI Taxonomy" id="933080"/>
    <lineage>
        <taxon>Bacteria</taxon>
        <taxon>Pseudomonadati</taxon>
        <taxon>Pseudomonadota</taxon>
        <taxon>Betaproteobacteria</taxon>
        <taxon>Burkholderiales</taxon>
        <taxon>Oxalobacteraceae</taxon>
        <taxon>Oxalobacter</taxon>
    </lineage>
</organism>
<dbReference type="REBASE" id="682797">
    <property type="entry name" value="OviOx3ORF3675P"/>
</dbReference>
<proteinExistence type="predicted"/>
<evidence type="ECO:0008006" key="6">
    <source>
        <dbReference type="Google" id="ProtNLM"/>
    </source>
</evidence>
<feature type="domain" description="Restriction endonuclease PvuRts1 I-like N-terminal" evidence="3">
    <location>
        <begin position="18"/>
        <end position="149"/>
    </location>
</feature>
<name>A0A9E9M065_9BURK</name>